<evidence type="ECO:0000313" key="2">
    <source>
        <dbReference type="EMBL" id="BBD78720.1"/>
    </source>
</evidence>
<proteinExistence type="predicted"/>
<keyword evidence="3" id="KW-1185">Reference proteome</keyword>
<evidence type="ECO:0000313" key="3">
    <source>
        <dbReference type="Proteomes" id="UP000270530"/>
    </source>
</evidence>
<dbReference type="AlphaFoldDB" id="A0A2Z6E193"/>
<sequence length="140" mass="14980">MTRASAWLIAVLALAAGAAHGANEGRARGEAELAKRLAGYQAGKPRDCVLLSELHGTQIIDGTAILYRGNGDTLYLNRPSGAAILRRDIVMVDYPHGSQLCRMDIVELYDSGTRMPRGSISLGSFVPYVKVKPGQGTRTP</sequence>
<gene>
    <name evidence="2" type="ORF">ALSL_0041</name>
</gene>
<protein>
    <submittedName>
        <fullName evidence="2">Uncharacterized protein</fullName>
    </submittedName>
</protein>
<feature type="chain" id="PRO_5016461835" evidence="1">
    <location>
        <begin position="22"/>
        <end position="140"/>
    </location>
</feature>
<evidence type="ECO:0000256" key="1">
    <source>
        <dbReference type="SAM" id="SignalP"/>
    </source>
</evidence>
<reference evidence="3" key="2">
    <citation type="submission" date="2018-06" db="EMBL/GenBank/DDBJ databases">
        <title>Genome sequence of Rhodanobacteraceae bacterium strain Dysh456.</title>
        <authorList>
            <person name="Fukui M."/>
        </authorList>
    </citation>
    <scope>NUCLEOTIDE SEQUENCE [LARGE SCALE GENOMIC DNA]</scope>
    <source>
        <strain evidence="3">Dysh456</strain>
    </source>
</reference>
<feature type="signal peptide" evidence="1">
    <location>
        <begin position="1"/>
        <end position="21"/>
    </location>
</feature>
<dbReference type="Proteomes" id="UP000270530">
    <property type="component" value="Chromosome"/>
</dbReference>
<dbReference type="EMBL" id="AP018560">
    <property type="protein sequence ID" value="BBD78720.1"/>
    <property type="molecule type" value="Genomic_DNA"/>
</dbReference>
<reference evidence="3" key="1">
    <citation type="submission" date="2018-04" db="EMBL/GenBank/DDBJ databases">
        <authorList>
            <person name="Watanabe M."/>
            <person name="Kojima H."/>
        </authorList>
    </citation>
    <scope>NUCLEOTIDE SEQUENCE [LARGE SCALE GENOMIC DNA]</scope>
    <source>
        <strain evidence="3">Dysh456</strain>
    </source>
</reference>
<name>A0A2Z6E193_9GAMM</name>
<organism evidence="2 3">
    <name type="scientific">Aerosticca soli</name>
    <dbReference type="NCBI Taxonomy" id="2010829"/>
    <lineage>
        <taxon>Bacteria</taxon>
        <taxon>Pseudomonadati</taxon>
        <taxon>Pseudomonadota</taxon>
        <taxon>Gammaproteobacteria</taxon>
        <taxon>Lysobacterales</taxon>
        <taxon>Rhodanobacteraceae</taxon>
        <taxon>Aerosticca</taxon>
    </lineage>
</organism>
<dbReference type="OrthoDB" id="5956991at2"/>
<keyword evidence="1" id="KW-0732">Signal</keyword>
<dbReference type="KEGG" id="rbd:ALSL_0041"/>
<accession>A0A2Z6E193</accession>
<dbReference type="RefSeq" id="WP_126535532.1">
    <property type="nucleotide sequence ID" value="NZ_AP018560.1"/>
</dbReference>